<feature type="signal peptide" evidence="1">
    <location>
        <begin position="1"/>
        <end position="20"/>
    </location>
</feature>
<dbReference type="OrthoDB" id="795272at2"/>
<dbReference type="PROSITE" id="PS51257">
    <property type="entry name" value="PROKAR_LIPOPROTEIN"/>
    <property type="match status" value="1"/>
</dbReference>
<organism evidence="2 3">
    <name type="scientific">Pedobacter frigidisoli</name>
    <dbReference type="NCBI Taxonomy" id="2530455"/>
    <lineage>
        <taxon>Bacteria</taxon>
        <taxon>Pseudomonadati</taxon>
        <taxon>Bacteroidota</taxon>
        <taxon>Sphingobacteriia</taxon>
        <taxon>Sphingobacteriales</taxon>
        <taxon>Sphingobacteriaceae</taxon>
        <taxon>Pedobacter</taxon>
    </lineage>
</organism>
<accession>A0A4R0P291</accession>
<keyword evidence="1" id="KW-0732">Signal</keyword>
<feature type="chain" id="PRO_5020582954" description="Lipoprotein" evidence="1">
    <location>
        <begin position="21"/>
        <end position="232"/>
    </location>
</feature>
<evidence type="ECO:0008006" key="4">
    <source>
        <dbReference type="Google" id="ProtNLM"/>
    </source>
</evidence>
<dbReference type="EMBL" id="SJSN01000006">
    <property type="protein sequence ID" value="TCD10600.1"/>
    <property type="molecule type" value="Genomic_DNA"/>
</dbReference>
<dbReference type="Proteomes" id="UP000291485">
    <property type="component" value="Unassembled WGS sequence"/>
</dbReference>
<gene>
    <name evidence="2" type="ORF">EZ449_09655</name>
</gene>
<sequence length="232" mass="26420">MKKVLSITIVLLVVLISACSNDNKTISTTEKITSKVKYEPKIKYSSSIIIDNTDMVMYPLNLNDGDNDSYIRSAEANYWNLIFYNVNSGKSELLTYKKLIINSFKIGHNESGANSSASFSDQFIYYEIINSDYNGDKKLTGNDPKKLFISNLQGKSFHQISPKNYSIYTWKIDNKHDLILMNLIKDSNGDKEFNEKDDVEYFIYNLKAGNPAKPIFDDAFKKGLRALAKKVL</sequence>
<dbReference type="RefSeq" id="WP_131558121.1">
    <property type="nucleotide sequence ID" value="NZ_SJSN01000006.1"/>
</dbReference>
<protein>
    <recommendedName>
        <fullName evidence="4">Lipoprotein</fullName>
    </recommendedName>
</protein>
<keyword evidence="3" id="KW-1185">Reference proteome</keyword>
<comment type="caution">
    <text evidence="2">The sequence shown here is derived from an EMBL/GenBank/DDBJ whole genome shotgun (WGS) entry which is preliminary data.</text>
</comment>
<evidence type="ECO:0000256" key="1">
    <source>
        <dbReference type="SAM" id="SignalP"/>
    </source>
</evidence>
<name>A0A4R0P291_9SPHI</name>
<reference evidence="2 3" key="1">
    <citation type="submission" date="2019-02" db="EMBL/GenBank/DDBJ databases">
        <title>Pedobacter sp. RP-3-11 sp. nov., isolated from Arctic soil.</title>
        <authorList>
            <person name="Dahal R.H."/>
        </authorList>
    </citation>
    <scope>NUCLEOTIDE SEQUENCE [LARGE SCALE GENOMIC DNA]</scope>
    <source>
        <strain evidence="2 3">RP-3-11</strain>
    </source>
</reference>
<evidence type="ECO:0000313" key="2">
    <source>
        <dbReference type="EMBL" id="TCD10600.1"/>
    </source>
</evidence>
<proteinExistence type="predicted"/>
<evidence type="ECO:0000313" key="3">
    <source>
        <dbReference type="Proteomes" id="UP000291485"/>
    </source>
</evidence>
<dbReference type="AlphaFoldDB" id="A0A4R0P291"/>